<protein>
    <submittedName>
        <fullName evidence="4">AT-rich interactive domain-containing protein 1B-like</fullName>
    </submittedName>
</protein>
<keyword evidence="3" id="KW-1185">Reference proteome</keyword>
<dbReference type="EMBL" id="UYWY01007394">
    <property type="protein sequence ID" value="VDM30124.1"/>
    <property type="molecule type" value="Genomic_DNA"/>
</dbReference>
<sequence length="89" mass="10050">MARYPQPMAVPGAGSHAAQQQYYGDPNQGYYASQAHMMPVGQTQPPMQMQAQPPPTHTPNDWQHVNAQRYQSTPQQYPSSIQIEIQQVR</sequence>
<feature type="region of interest" description="Disordered" evidence="1">
    <location>
        <begin position="1"/>
        <end position="89"/>
    </location>
</feature>
<gene>
    <name evidence="2" type="ORF">TCNE_LOCUS4407</name>
</gene>
<organism evidence="3 4">
    <name type="scientific">Toxocara canis</name>
    <name type="common">Canine roundworm</name>
    <dbReference type="NCBI Taxonomy" id="6265"/>
    <lineage>
        <taxon>Eukaryota</taxon>
        <taxon>Metazoa</taxon>
        <taxon>Ecdysozoa</taxon>
        <taxon>Nematoda</taxon>
        <taxon>Chromadorea</taxon>
        <taxon>Rhabditida</taxon>
        <taxon>Spirurina</taxon>
        <taxon>Ascaridomorpha</taxon>
        <taxon>Ascaridoidea</taxon>
        <taxon>Toxocaridae</taxon>
        <taxon>Toxocara</taxon>
    </lineage>
</organism>
<feature type="compositionally biased region" description="Low complexity" evidence="1">
    <location>
        <begin position="42"/>
        <end position="51"/>
    </location>
</feature>
<dbReference type="WBParaSite" id="TCNE_0000440701-mRNA-1">
    <property type="protein sequence ID" value="TCNE_0000440701-mRNA-1"/>
    <property type="gene ID" value="TCNE_0000440701"/>
</dbReference>
<dbReference type="AlphaFoldDB" id="A0A183U7D7"/>
<evidence type="ECO:0000313" key="3">
    <source>
        <dbReference type="Proteomes" id="UP000050794"/>
    </source>
</evidence>
<dbReference type="Proteomes" id="UP000050794">
    <property type="component" value="Unassembled WGS sequence"/>
</dbReference>
<reference evidence="2 3" key="2">
    <citation type="submission" date="2018-11" db="EMBL/GenBank/DDBJ databases">
        <authorList>
            <consortium name="Pathogen Informatics"/>
        </authorList>
    </citation>
    <scope>NUCLEOTIDE SEQUENCE [LARGE SCALE GENOMIC DNA]</scope>
</reference>
<evidence type="ECO:0000256" key="1">
    <source>
        <dbReference type="SAM" id="MobiDB-lite"/>
    </source>
</evidence>
<accession>A0A183U7D7</accession>
<evidence type="ECO:0000313" key="4">
    <source>
        <dbReference type="WBParaSite" id="TCNE_0000440701-mRNA-1"/>
    </source>
</evidence>
<name>A0A183U7D7_TOXCA</name>
<reference evidence="4" key="1">
    <citation type="submission" date="2016-06" db="UniProtKB">
        <authorList>
            <consortium name="WormBaseParasite"/>
        </authorList>
    </citation>
    <scope>IDENTIFICATION</scope>
</reference>
<evidence type="ECO:0000313" key="2">
    <source>
        <dbReference type="EMBL" id="VDM30124.1"/>
    </source>
</evidence>
<feature type="compositionally biased region" description="Polar residues" evidence="1">
    <location>
        <begin position="58"/>
        <end position="89"/>
    </location>
</feature>
<proteinExistence type="predicted"/>